<dbReference type="InterPro" id="IPR001525">
    <property type="entry name" value="C5_MeTfrase"/>
</dbReference>
<dbReference type="EMBL" id="CP003358">
    <property type="protein sequence ID" value="AGB43393.1"/>
    <property type="molecule type" value="Genomic_DNA"/>
</dbReference>
<dbReference type="PRINTS" id="PR00105">
    <property type="entry name" value="C5METTRFRASE"/>
</dbReference>
<keyword evidence="2 6" id="KW-0808">Transferase</keyword>
<dbReference type="InterPro" id="IPR050390">
    <property type="entry name" value="C5-Methyltransferase"/>
</dbReference>
<dbReference type="SUPFAM" id="SSF53335">
    <property type="entry name" value="S-adenosyl-L-methionine-dependent methyltransferases"/>
    <property type="match status" value="1"/>
</dbReference>
<dbReference type="AlphaFoldDB" id="L0KH49"/>
<sequence>MLLSCDRTYGAGLGFNVTLPGSNWRGGELGMSVRTNGYQPVFIDAFAGCGGLSLGLLRSGWRGLFAIEKDAFAFSTLKANLIDPGARVRYDWPAWLEQQPWTIEALVETHGDKLSALRGQIDLLAGGPPCQGFSSAGRRRQGDPRNELVERYLEFVEIVLPRMVLIENVRGITYDFIDDNENVPPRNFAEELIARLGRHYHVYKDTVRCSEYGVPQQRPRFFLVGMLKTEMRKLPRRDDPFARLRSAKVRFLDQRGLRSRVTCRQAISDLELAHAGSGPCPDSKGYDALLTAQPRTAYQRVMRDGFHGAVPDTRLAKHRPHIIERFTNIIADCKAAGRLCVQLNREMRERYGIRKMATRVLDPEKAAPTITSMPDDLLHYSEPRTLTVRENARLQTFPDWFAFQGKYTTGGERRAREVPRFTQVANAVPPLIAEMWGEVLLKHLAAAARSNRLAA</sequence>
<evidence type="ECO:0000256" key="3">
    <source>
        <dbReference type="ARBA" id="ARBA00022691"/>
    </source>
</evidence>
<keyword evidence="3 6" id="KW-0949">S-adenosyl-L-methionine</keyword>
<keyword evidence="1 6" id="KW-0489">Methyltransferase</keyword>
<dbReference type="PANTHER" id="PTHR10629">
    <property type="entry name" value="CYTOSINE-SPECIFIC METHYLTRANSFERASE"/>
    <property type="match status" value="1"/>
</dbReference>
<evidence type="ECO:0000256" key="2">
    <source>
        <dbReference type="ARBA" id="ARBA00022679"/>
    </source>
</evidence>
<feature type="active site" evidence="6">
    <location>
        <position position="130"/>
    </location>
</feature>
<reference evidence="10" key="1">
    <citation type="submission" date="2012-02" db="EMBL/GenBank/DDBJ databases">
        <title>Complete sequence of Mesorhizobium australicum WSM2073.</title>
        <authorList>
            <person name="Lucas S."/>
            <person name="Han J."/>
            <person name="Lapidus A."/>
            <person name="Cheng J.-F."/>
            <person name="Goodwin L."/>
            <person name="Pitluck S."/>
            <person name="Peters L."/>
            <person name="Gu W."/>
            <person name="Detter J.C."/>
            <person name="Han C."/>
            <person name="Tapia R."/>
            <person name="Land M."/>
            <person name="Hauser L."/>
            <person name="Kyrpides N."/>
            <person name="Ivanova N."/>
            <person name="Pagani I."/>
            <person name="Reeve W.G."/>
            <person name="Howieson J.G."/>
            <person name="Tiwari R.P."/>
            <person name="O'Hara G.W."/>
            <person name="Atkins C.A."/>
            <person name="Ronson C.W."/>
            <person name="Nandasena K.G."/>
            <person name="Woyke T."/>
        </authorList>
    </citation>
    <scope>NUCLEOTIDE SEQUENCE [LARGE SCALE GENOMIC DNA]</scope>
    <source>
        <strain evidence="10">LMG 24608 / HAMBI 3006 / WSM2073</strain>
    </source>
</reference>
<name>L0KH49_MESAW</name>
<dbReference type="GO" id="GO:0032259">
    <property type="term" value="P:methylation"/>
    <property type="evidence" value="ECO:0007669"/>
    <property type="project" value="UniProtKB-KW"/>
</dbReference>
<dbReference type="NCBIfam" id="TIGR00675">
    <property type="entry name" value="dcm"/>
    <property type="match status" value="1"/>
</dbReference>
<dbReference type="InterPro" id="IPR029063">
    <property type="entry name" value="SAM-dependent_MTases_sf"/>
</dbReference>
<evidence type="ECO:0000256" key="7">
    <source>
        <dbReference type="RuleBase" id="RU000416"/>
    </source>
</evidence>
<accession>L0KH49</accession>
<evidence type="ECO:0000256" key="6">
    <source>
        <dbReference type="PROSITE-ProRule" id="PRU01016"/>
    </source>
</evidence>
<evidence type="ECO:0000256" key="8">
    <source>
        <dbReference type="RuleBase" id="RU000417"/>
    </source>
</evidence>
<evidence type="ECO:0000256" key="5">
    <source>
        <dbReference type="ARBA" id="ARBA00047422"/>
    </source>
</evidence>
<keyword evidence="4" id="KW-0680">Restriction system</keyword>
<dbReference type="PROSITE" id="PS51679">
    <property type="entry name" value="SAM_MT_C5"/>
    <property type="match status" value="1"/>
</dbReference>
<gene>
    <name evidence="9" type="ordered locus">Mesau_00909</name>
</gene>
<organism evidence="9 10">
    <name type="scientific">Mesorhizobium australicum (strain HAMBI 3006 / LMG 24608 / WSM2073)</name>
    <dbReference type="NCBI Taxonomy" id="754035"/>
    <lineage>
        <taxon>Bacteria</taxon>
        <taxon>Pseudomonadati</taxon>
        <taxon>Pseudomonadota</taxon>
        <taxon>Alphaproteobacteria</taxon>
        <taxon>Hyphomicrobiales</taxon>
        <taxon>Phyllobacteriaceae</taxon>
        <taxon>Mesorhizobium</taxon>
    </lineage>
</organism>
<evidence type="ECO:0000313" key="9">
    <source>
        <dbReference type="EMBL" id="AGB43393.1"/>
    </source>
</evidence>
<dbReference type="PANTHER" id="PTHR10629:SF52">
    <property type="entry name" value="DNA (CYTOSINE-5)-METHYLTRANSFERASE 1"/>
    <property type="match status" value="1"/>
</dbReference>
<dbReference type="KEGG" id="mam:Mesau_00909"/>
<dbReference type="REBASE" id="58795">
    <property type="entry name" value="M.Mau2073ORF909P"/>
</dbReference>
<dbReference type="Pfam" id="PF00145">
    <property type="entry name" value="DNA_methylase"/>
    <property type="match status" value="1"/>
</dbReference>
<dbReference type="STRING" id="754035.Mesau_00909"/>
<dbReference type="GO" id="GO:0009307">
    <property type="term" value="P:DNA restriction-modification system"/>
    <property type="evidence" value="ECO:0007669"/>
    <property type="project" value="UniProtKB-KW"/>
</dbReference>
<protein>
    <recommendedName>
        <fullName evidence="8">Cytosine-specific methyltransferase</fullName>
        <ecNumber evidence="8">2.1.1.37</ecNumber>
    </recommendedName>
</protein>
<dbReference type="Proteomes" id="UP000010998">
    <property type="component" value="Chromosome"/>
</dbReference>
<dbReference type="eggNOG" id="COG0270">
    <property type="taxonomic scope" value="Bacteria"/>
</dbReference>
<dbReference type="GO" id="GO:0003886">
    <property type="term" value="F:DNA (cytosine-5-)-methyltransferase activity"/>
    <property type="evidence" value="ECO:0007669"/>
    <property type="project" value="UniProtKB-EC"/>
</dbReference>
<evidence type="ECO:0000256" key="1">
    <source>
        <dbReference type="ARBA" id="ARBA00022603"/>
    </source>
</evidence>
<keyword evidence="10" id="KW-1185">Reference proteome</keyword>
<dbReference type="EC" id="2.1.1.37" evidence="8"/>
<dbReference type="Gene3D" id="3.40.50.150">
    <property type="entry name" value="Vaccinia Virus protein VP39"/>
    <property type="match status" value="1"/>
</dbReference>
<dbReference type="HOGENOM" id="CLU_006958_2_4_5"/>
<dbReference type="Gene3D" id="3.90.120.10">
    <property type="entry name" value="DNA Methylase, subunit A, domain 2"/>
    <property type="match status" value="1"/>
</dbReference>
<comment type="similarity">
    <text evidence="6 7">Belongs to the class I-like SAM-binding methyltransferase superfamily. C5-methyltransferase family.</text>
</comment>
<dbReference type="PROSITE" id="PS00094">
    <property type="entry name" value="C5_MTASE_1"/>
    <property type="match status" value="1"/>
</dbReference>
<evidence type="ECO:0000313" key="10">
    <source>
        <dbReference type="Proteomes" id="UP000010998"/>
    </source>
</evidence>
<dbReference type="InterPro" id="IPR018117">
    <property type="entry name" value="C5_DNA_meth_AS"/>
</dbReference>
<comment type="catalytic activity">
    <reaction evidence="5 8">
        <text>a 2'-deoxycytidine in DNA + S-adenosyl-L-methionine = a 5-methyl-2'-deoxycytidine in DNA + S-adenosyl-L-homocysteine + H(+)</text>
        <dbReference type="Rhea" id="RHEA:13681"/>
        <dbReference type="Rhea" id="RHEA-COMP:11369"/>
        <dbReference type="Rhea" id="RHEA-COMP:11370"/>
        <dbReference type="ChEBI" id="CHEBI:15378"/>
        <dbReference type="ChEBI" id="CHEBI:57856"/>
        <dbReference type="ChEBI" id="CHEBI:59789"/>
        <dbReference type="ChEBI" id="CHEBI:85452"/>
        <dbReference type="ChEBI" id="CHEBI:85454"/>
        <dbReference type="EC" id="2.1.1.37"/>
    </reaction>
</comment>
<proteinExistence type="inferred from homology"/>
<evidence type="ECO:0000256" key="4">
    <source>
        <dbReference type="ARBA" id="ARBA00022747"/>
    </source>
</evidence>